<dbReference type="GO" id="GO:0030572">
    <property type="term" value="F:phosphatidyltransferase activity"/>
    <property type="evidence" value="ECO:0007669"/>
    <property type="project" value="UniProtKB-ARBA"/>
</dbReference>
<dbReference type="InterPro" id="IPR001736">
    <property type="entry name" value="PLipase_D/transphosphatidylase"/>
</dbReference>
<sequence>MKLCLGGAEFWERLERDIRGARDYVYIQTLSFEGDAAGLGLAEAVLACEAPRRRIVADAVTKYLINDRFIGLPRARRDPALQREVAATGEMCDRLERGGVPVRFTWPVGRRFHRLIARNHKKLVAIDDRIAYLGGINFSEHNFAWHDFMVRIESPGIAAFLRENFEHTWRGHDRAAAAEIDGDEIVVGEGRGNAGLRDAVSRALDRATDRIVVQCPYISEPFWSALGRAHRRGVHVTVMMPEDHNRAVMKWGTLDASRREGFEVLMLPGPMTHAKVMRIDDSVVLGSANFDYVSFRMQPEIVLITSAPGLVREIGERILEPDLARCREPAKERRQRWRERLGGISMRVLELMSSSIRERRPSPIPLATWRDGRAKPGRRQD</sequence>
<dbReference type="Pfam" id="PF13091">
    <property type="entry name" value="PLDc_2"/>
    <property type="match status" value="2"/>
</dbReference>
<proteinExistence type="predicted"/>
<dbReference type="PROSITE" id="PS50035">
    <property type="entry name" value="PLD"/>
    <property type="match status" value="2"/>
</dbReference>
<reference evidence="3" key="1">
    <citation type="journal article" date="2006" name="Environ. Microbiol.">
        <title>Diversity of polyketide synthase genes from bacteria associated with the marine sponge Pseudoceratina clavata: culture-dependent and culture-independent approaches.</title>
        <authorList>
            <person name="Kim T.K."/>
            <person name="Fuerst J.A."/>
        </authorList>
    </citation>
    <scope>NUCLEOTIDE SEQUENCE</scope>
</reference>
<protein>
    <submittedName>
        <fullName evidence="3">Putative cardiolipin synthases/phospholipase D</fullName>
    </submittedName>
</protein>
<dbReference type="GO" id="GO:0032049">
    <property type="term" value="P:cardiolipin biosynthetic process"/>
    <property type="evidence" value="ECO:0007669"/>
    <property type="project" value="UniProtKB-ARBA"/>
</dbReference>
<organism evidence="3">
    <name type="scientific">uncultured bacterium 2063G</name>
    <dbReference type="NCBI Taxonomy" id="354262"/>
    <lineage>
        <taxon>Bacteria</taxon>
        <taxon>environmental samples</taxon>
    </lineage>
</organism>
<dbReference type="AlphaFoldDB" id="Q2Q3Z5"/>
<feature type="region of interest" description="Disordered" evidence="1">
    <location>
        <begin position="362"/>
        <end position="381"/>
    </location>
</feature>
<dbReference type="SUPFAM" id="SSF56024">
    <property type="entry name" value="Phospholipase D/nuclease"/>
    <property type="match status" value="2"/>
</dbReference>
<dbReference type="SMART" id="SM00155">
    <property type="entry name" value="PLDc"/>
    <property type="match status" value="2"/>
</dbReference>
<evidence type="ECO:0000313" key="3">
    <source>
        <dbReference type="EMBL" id="ABB73284.1"/>
    </source>
</evidence>
<dbReference type="PANTHER" id="PTHR21248:SF22">
    <property type="entry name" value="PHOSPHOLIPASE D"/>
    <property type="match status" value="1"/>
</dbReference>
<dbReference type="Gene3D" id="3.30.870.10">
    <property type="entry name" value="Endonuclease Chain A"/>
    <property type="match status" value="2"/>
</dbReference>
<accession>Q2Q3Z5</accession>
<dbReference type="PANTHER" id="PTHR21248">
    <property type="entry name" value="CARDIOLIPIN SYNTHASE"/>
    <property type="match status" value="1"/>
</dbReference>
<dbReference type="EMBL" id="DQ228487">
    <property type="protein sequence ID" value="ABB73284.1"/>
    <property type="molecule type" value="Genomic_DNA"/>
</dbReference>
<feature type="compositionally biased region" description="Basic and acidic residues" evidence="1">
    <location>
        <begin position="370"/>
        <end position="381"/>
    </location>
</feature>
<evidence type="ECO:0000259" key="2">
    <source>
        <dbReference type="PROSITE" id="PS50035"/>
    </source>
</evidence>
<feature type="domain" description="PLD phosphodiesterase" evidence="2">
    <location>
        <begin position="268"/>
        <end position="294"/>
    </location>
</feature>
<name>Q2Q3Z5_9BACT</name>
<dbReference type="InterPro" id="IPR025202">
    <property type="entry name" value="PLD-like_dom"/>
</dbReference>
<feature type="domain" description="PLD phosphodiesterase" evidence="2">
    <location>
        <begin position="115"/>
        <end position="142"/>
    </location>
</feature>
<evidence type="ECO:0000256" key="1">
    <source>
        <dbReference type="SAM" id="MobiDB-lite"/>
    </source>
</evidence>